<evidence type="ECO:0000313" key="3">
    <source>
        <dbReference type="Proteomes" id="UP001218188"/>
    </source>
</evidence>
<proteinExistence type="predicted"/>
<dbReference type="Proteomes" id="UP001218188">
    <property type="component" value="Unassembled WGS sequence"/>
</dbReference>
<name>A0AAD6SP83_9AGAR</name>
<dbReference type="AlphaFoldDB" id="A0AAD6SP83"/>
<comment type="caution">
    <text evidence="2">The sequence shown here is derived from an EMBL/GenBank/DDBJ whole genome shotgun (WGS) entry which is preliminary data.</text>
</comment>
<reference evidence="2" key="1">
    <citation type="submission" date="2023-03" db="EMBL/GenBank/DDBJ databases">
        <title>Massive genome expansion in bonnet fungi (Mycena s.s.) driven by repeated elements and novel gene families across ecological guilds.</title>
        <authorList>
            <consortium name="Lawrence Berkeley National Laboratory"/>
            <person name="Harder C.B."/>
            <person name="Miyauchi S."/>
            <person name="Viragh M."/>
            <person name="Kuo A."/>
            <person name="Thoen E."/>
            <person name="Andreopoulos B."/>
            <person name="Lu D."/>
            <person name="Skrede I."/>
            <person name="Drula E."/>
            <person name="Henrissat B."/>
            <person name="Morin E."/>
            <person name="Kohler A."/>
            <person name="Barry K."/>
            <person name="LaButti K."/>
            <person name="Morin E."/>
            <person name="Salamov A."/>
            <person name="Lipzen A."/>
            <person name="Mereny Z."/>
            <person name="Hegedus B."/>
            <person name="Baldrian P."/>
            <person name="Stursova M."/>
            <person name="Weitz H."/>
            <person name="Taylor A."/>
            <person name="Grigoriev I.V."/>
            <person name="Nagy L.G."/>
            <person name="Martin F."/>
            <person name="Kauserud H."/>
        </authorList>
    </citation>
    <scope>NUCLEOTIDE SEQUENCE</scope>
    <source>
        <strain evidence="2">CBHHK200</strain>
    </source>
</reference>
<sequence>MLRSTGRWGGGTSASYSSSSSCCSSSIGSSAGGGGAARPPPAHNMLRFLSFILAFSYRLIFLPQQCTLIMRTQTTESFTCVKTLSELET</sequence>
<keyword evidence="3" id="KW-1185">Reference proteome</keyword>
<organism evidence="2 3">
    <name type="scientific">Mycena alexandri</name>
    <dbReference type="NCBI Taxonomy" id="1745969"/>
    <lineage>
        <taxon>Eukaryota</taxon>
        <taxon>Fungi</taxon>
        <taxon>Dikarya</taxon>
        <taxon>Basidiomycota</taxon>
        <taxon>Agaricomycotina</taxon>
        <taxon>Agaricomycetes</taxon>
        <taxon>Agaricomycetidae</taxon>
        <taxon>Agaricales</taxon>
        <taxon>Marasmiineae</taxon>
        <taxon>Mycenaceae</taxon>
        <taxon>Mycena</taxon>
    </lineage>
</organism>
<dbReference type="PROSITE" id="PS51257">
    <property type="entry name" value="PROKAR_LIPOPROTEIN"/>
    <property type="match status" value="1"/>
</dbReference>
<evidence type="ECO:0000256" key="1">
    <source>
        <dbReference type="SAM" id="MobiDB-lite"/>
    </source>
</evidence>
<evidence type="ECO:0000313" key="2">
    <source>
        <dbReference type="EMBL" id="KAJ7029920.1"/>
    </source>
</evidence>
<feature type="compositionally biased region" description="Low complexity" evidence="1">
    <location>
        <begin position="13"/>
        <end position="29"/>
    </location>
</feature>
<gene>
    <name evidence="2" type="ORF">C8F04DRAFT_1398200</name>
</gene>
<accession>A0AAD6SP83</accession>
<dbReference type="EMBL" id="JARJCM010000096">
    <property type="protein sequence ID" value="KAJ7029920.1"/>
    <property type="molecule type" value="Genomic_DNA"/>
</dbReference>
<protein>
    <submittedName>
        <fullName evidence="2">Uncharacterized protein</fullName>
    </submittedName>
</protein>
<feature type="region of interest" description="Disordered" evidence="1">
    <location>
        <begin position="1"/>
        <end position="38"/>
    </location>
</feature>